<dbReference type="Pfam" id="PF13708">
    <property type="entry name" value="DUF4942"/>
    <property type="match status" value="1"/>
</dbReference>
<organism evidence="2 3">
    <name type="scientific">Vreelandella sulfidaeris</name>
    <dbReference type="NCBI Taxonomy" id="115553"/>
    <lineage>
        <taxon>Bacteria</taxon>
        <taxon>Pseudomonadati</taxon>
        <taxon>Pseudomonadota</taxon>
        <taxon>Gammaproteobacteria</taxon>
        <taxon>Oceanospirillales</taxon>
        <taxon>Halomonadaceae</taxon>
        <taxon>Vreelandella</taxon>
    </lineage>
</organism>
<name>A0A455UN65_9GAMM</name>
<dbReference type="InterPro" id="IPR031339">
    <property type="entry name" value="DUF4942"/>
</dbReference>
<accession>A0A455UN65</accession>
<evidence type="ECO:0000313" key="3">
    <source>
        <dbReference type="Proteomes" id="UP000320231"/>
    </source>
</evidence>
<evidence type="ECO:0000313" key="2">
    <source>
        <dbReference type="EMBL" id="BBI65748.1"/>
    </source>
</evidence>
<dbReference type="AlphaFoldDB" id="A0A455UN65"/>
<dbReference type="KEGG" id="hsr:HSBAA_PA_3510"/>
<evidence type="ECO:0000259" key="1">
    <source>
        <dbReference type="Pfam" id="PF13708"/>
    </source>
</evidence>
<sequence length="108" mass="12444">MMRGTFLAERVDGIFRALSREHVTNRPEGFYKRMILNYVVTSYETVNHDQAGHINDLRSVIAKFMGRDEPNWQASSRLIDIARRTPGKRFMVDGGALYLKVFKRHGAS</sequence>
<reference evidence="2 3" key="1">
    <citation type="journal article" date="2019" name="Microbiol. Resour. Announc.">
        <title>Complete Genome Sequence of Halomonas sulfidaeris Strain Esulfide1 Isolated from a Metal Sulfide Rock at a Depth of 2,200 Meters, Obtained Using Nanopore Sequencing.</title>
        <authorList>
            <person name="Saito M."/>
            <person name="Nishigata A."/>
            <person name="Galipon J."/>
            <person name="Arakawa K."/>
        </authorList>
    </citation>
    <scope>NUCLEOTIDE SEQUENCE [LARGE SCALE GENOMIC DNA]</scope>
    <source>
        <strain evidence="2 3">ATCC BAA-803</strain>
        <plasmid evidence="3">pbaa-803-a dna</plasmid>
    </source>
</reference>
<protein>
    <recommendedName>
        <fullName evidence="1">DUF4942 domain-containing protein</fullName>
    </recommendedName>
</protein>
<gene>
    <name evidence="2" type="ORF">HSBAA_PA_3510</name>
</gene>
<geneLocation type="plasmid" evidence="3">
    <name>pbaa-803-a dna</name>
</geneLocation>
<proteinExistence type="predicted"/>
<dbReference type="EMBL" id="AP019515">
    <property type="protein sequence ID" value="BBI65748.1"/>
    <property type="molecule type" value="Genomic_DNA"/>
</dbReference>
<feature type="domain" description="DUF4942" evidence="1">
    <location>
        <begin position="8"/>
        <end position="106"/>
    </location>
</feature>
<dbReference type="Proteomes" id="UP000320231">
    <property type="component" value="Plasmid pBAA-803-A"/>
</dbReference>
<keyword evidence="2" id="KW-0614">Plasmid</keyword>